<gene>
    <name evidence="1" type="ORF">HYG87_01330</name>
</gene>
<dbReference type="AlphaFoldDB" id="A0A8T8K5X9"/>
<evidence type="ECO:0000313" key="1">
    <source>
        <dbReference type="EMBL" id="QUH22500.1"/>
    </source>
</evidence>
<dbReference type="EMBL" id="CP058560">
    <property type="protein sequence ID" value="QUH22500.1"/>
    <property type="molecule type" value="Genomic_DNA"/>
</dbReference>
<sequence length="55" mass="6088">MISYSESGSLENLNECCNDSLSINTSNECCIVPENQSVKKDELLDHNNTSDDCCK</sequence>
<evidence type="ECO:0000313" key="2">
    <source>
        <dbReference type="Proteomes" id="UP000681041"/>
    </source>
</evidence>
<proteinExistence type="predicted"/>
<dbReference type="RefSeq" id="WP_211533444.1">
    <property type="nucleotide sequence ID" value="NZ_CP058560.1"/>
</dbReference>
<dbReference type="KEGG" id="meme:HYG87_01330"/>
<reference evidence="1" key="1">
    <citation type="submission" date="2020-07" db="EMBL/GenBank/DDBJ databases">
        <title>Methanobacterium. sp. MethCan genome.</title>
        <authorList>
            <person name="Postec A."/>
            <person name="Quemeneur M."/>
        </authorList>
    </citation>
    <scope>NUCLEOTIDE SEQUENCE</scope>
    <source>
        <strain evidence="1">MethCAN</strain>
    </source>
</reference>
<dbReference type="GeneID" id="64819364"/>
<organism evidence="1 2">
    <name type="scientific">Methanobacterium alkalithermotolerans</name>
    <dbReference type="NCBI Taxonomy" id="2731220"/>
    <lineage>
        <taxon>Archaea</taxon>
        <taxon>Methanobacteriati</taxon>
        <taxon>Methanobacteriota</taxon>
        <taxon>Methanomada group</taxon>
        <taxon>Methanobacteria</taxon>
        <taxon>Methanobacteriales</taxon>
        <taxon>Methanobacteriaceae</taxon>
        <taxon>Methanobacterium</taxon>
    </lineage>
</organism>
<dbReference type="Proteomes" id="UP000681041">
    <property type="component" value="Chromosome"/>
</dbReference>
<name>A0A8T8K5X9_9EURY</name>
<keyword evidence="2" id="KW-1185">Reference proteome</keyword>
<accession>A0A8T8K5X9</accession>
<protein>
    <submittedName>
        <fullName evidence="1">Uncharacterized protein</fullName>
    </submittedName>
</protein>